<dbReference type="InterPro" id="IPR015943">
    <property type="entry name" value="WD40/YVTN_repeat-like_dom_sf"/>
</dbReference>
<evidence type="ECO:0000256" key="2">
    <source>
        <dbReference type="SAM" id="SignalP"/>
    </source>
</evidence>
<protein>
    <submittedName>
        <fullName evidence="4">Outer membrane biogenesis protein BamB</fullName>
    </submittedName>
</protein>
<dbReference type="InterPro" id="IPR002372">
    <property type="entry name" value="PQQ_rpt_dom"/>
</dbReference>
<dbReference type="SUPFAM" id="SSF50998">
    <property type="entry name" value="Quinoprotein alcohol dehydrogenase-like"/>
    <property type="match status" value="1"/>
</dbReference>
<evidence type="ECO:0000313" key="5">
    <source>
        <dbReference type="Proteomes" id="UP000317171"/>
    </source>
</evidence>
<keyword evidence="2" id="KW-0732">Signal</keyword>
<dbReference type="Pfam" id="PF13360">
    <property type="entry name" value="PQQ_2"/>
    <property type="match status" value="1"/>
</dbReference>
<organism evidence="4 5">
    <name type="scientific">Gimesia alba</name>
    <dbReference type="NCBI Taxonomy" id="2527973"/>
    <lineage>
        <taxon>Bacteria</taxon>
        <taxon>Pseudomonadati</taxon>
        <taxon>Planctomycetota</taxon>
        <taxon>Planctomycetia</taxon>
        <taxon>Planctomycetales</taxon>
        <taxon>Planctomycetaceae</taxon>
        <taxon>Gimesia</taxon>
    </lineage>
</organism>
<keyword evidence="5" id="KW-1185">Reference proteome</keyword>
<dbReference type="PANTHER" id="PTHR34512:SF30">
    <property type="entry name" value="OUTER MEMBRANE PROTEIN ASSEMBLY FACTOR BAMB"/>
    <property type="match status" value="1"/>
</dbReference>
<dbReference type="PANTHER" id="PTHR34512">
    <property type="entry name" value="CELL SURFACE PROTEIN"/>
    <property type="match status" value="1"/>
</dbReference>
<feature type="region of interest" description="Disordered" evidence="1">
    <location>
        <begin position="355"/>
        <end position="378"/>
    </location>
</feature>
<feature type="signal peptide" evidence="2">
    <location>
        <begin position="1"/>
        <end position="20"/>
    </location>
</feature>
<proteinExistence type="predicted"/>
<dbReference type="Gene3D" id="2.130.10.10">
    <property type="entry name" value="YVTN repeat-like/Quinoprotein amine dehydrogenase"/>
    <property type="match status" value="2"/>
</dbReference>
<dbReference type="InterPro" id="IPR011047">
    <property type="entry name" value="Quinoprotein_ADH-like_sf"/>
</dbReference>
<gene>
    <name evidence="4" type="ORF">Pan241w_49340</name>
</gene>
<name>A0A517RLR2_9PLAN</name>
<accession>A0A517RLR2</accession>
<dbReference type="KEGG" id="gaz:Pan241w_49340"/>
<dbReference type="RefSeq" id="WP_145220563.1">
    <property type="nucleotide sequence ID" value="NZ_CP036269.1"/>
</dbReference>
<dbReference type="AlphaFoldDB" id="A0A517RLR2"/>
<dbReference type="SMART" id="SM00564">
    <property type="entry name" value="PQQ"/>
    <property type="match status" value="3"/>
</dbReference>
<feature type="chain" id="PRO_5022115563" evidence="2">
    <location>
        <begin position="21"/>
        <end position="453"/>
    </location>
</feature>
<evidence type="ECO:0000313" key="4">
    <source>
        <dbReference type="EMBL" id="QDT44818.1"/>
    </source>
</evidence>
<sequence precursor="true">MHLKIAMFALLMLISSSVQADWMRFRGPNGSGVSDEKQATPAEWSPQKNLKWKVALPGPGSSSPIIVGDKVFVTCWSGYGMNRNDLGDQKDLKRHLVCLDRNSGKILWDKTVGPVLPEDVYTGMFAEHGYASHTPTSDGKRVYAYFGKSGAVAFDLEGNQLWQTIVGDELDPRRWGSSSSPILYKDLLIVTATAESEAIVALNKETGKEVWRQESSGFNSTWGTPIIVNHGDKRTDLVIGVPYEIWGLSPDTGKLRWYCEAMPTETYCSSVIAQNGVVYGIEGRGGGSIAVRANGKGDVTKSHVLWSGRDANRIETPVIYQDRIYFFSRGIANCIDAKTGERIFRGRLEQGDAVAADDREEPAGNRFGGRRGRGGGGFRGSDYSSPIVADGKVYYTSRSGETYVIKASDKLEQISVNRLTNDNEDFSASPAVSDGDLFIRSDKHLYCVGAKDS</sequence>
<dbReference type="InterPro" id="IPR018391">
    <property type="entry name" value="PQQ_b-propeller_rpt"/>
</dbReference>
<dbReference type="EMBL" id="CP036269">
    <property type="protein sequence ID" value="QDT44818.1"/>
    <property type="molecule type" value="Genomic_DNA"/>
</dbReference>
<evidence type="ECO:0000259" key="3">
    <source>
        <dbReference type="Pfam" id="PF13360"/>
    </source>
</evidence>
<evidence type="ECO:0000256" key="1">
    <source>
        <dbReference type="SAM" id="MobiDB-lite"/>
    </source>
</evidence>
<dbReference type="OrthoDB" id="244732at2"/>
<feature type="domain" description="Pyrrolo-quinoline quinone repeat" evidence="3">
    <location>
        <begin position="93"/>
        <end position="216"/>
    </location>
</feature>
<reference evidence="4 5" key="1">
    <citation type="submission" date="2019-02" db="EMBL/GenBank/DDBJ databases">
        <title>Deep-cultivation of Planctomycetes and their phenomic and genomic characterization uncovers novel biology.</title>
        <authorList>
            <person name="Wiegand S."/>
            <person name="Jogler M."/>
            <person name="Boedeker C."/>
            <person name="Pinto D."/>
            <person name="Vollmers J."/>
            <person name="Rivas-Marin E."/>
            <person name="Kohn T."/>
            <person name="Peeters S.H."/>
            <person name="Heuer A."/>
            <person name="Rast P."/>
            <person name="Oberbeckmann S."/>
            <person name="Bunk B."/>
            <person name="Jeske O."/>
            <person name="Meyerdierks A."/>
            <person name="Storesund J.E."/>
            <person name="Kallscheuer N."/>
            <person name="Luecker S."/>
            <person name="Lage O.M."/>
            <person name="Pohl T."/>
            <person name="Merkel B.J."/>
            <person name="Hornburger P."/>
            <person name="Mueller R.-W."/>
            <person name="Bruemmer F."/>
            <person name="Labrenz M."/>
            <person name="Spormann A.M."/>
            <person name="Op den Camp H."/>
            <person name="Overmann J."/>
            <person name="Amann R."/>
            <person name="Jetten M.S.M."/>
            <person name="Mascher T."/>
            <person name="Medema M.H."/>
            <person name="Devos D.P."/>
            <person name="Kaster A.-K."/>
            <person name="Ovreas L."/>
            <person name="Rohde M."/>
            <person name="Galperin M.Y."/>
            <person name="Jogler C."/>
        </authorList>
    </citation>
    <scope>NUCLEOTIDE SEQUENCE [LARGE SCALE GENOMIC DNA]</scope>
    <source>
        <strain evidence="4 5">Pan241w</strain>
    </source>
</reference>
<dbReference type="Proteomes" id="UP000317171">
    <property type="component" value="Chromosome"/>
</dbReference>